<dbReference type="eggNOG" id="COG4983">
    <property type="taxonomic scope" value="Bacteria"/>
</dbReference>
<keyword evidence="3" id="KW-0067">ATP-binding</keyword>
<dbReference type="EMBL" id="AFGF01000017">
    <property type="protein sequence ID" value="EGO65393.1"/>
    <property type="molecule type" value="Genomic_DNA"/>
</dbReference>
<proteinExistence type="predicted"/>
<dbReference type="InterPro" id="IPR054468">
    <property type="entry name" value="NrSPol-like_HBD"/>
</dbReference>
<organism evidence="5 6">
    <name type="scientific">Acetonema longum DSM 6540</name>
    <dbReference type="NCBI Taxonomy" id="1009370"/>
    <lineage>
        <taxon>Bacteria</taxon>
        <taxon>Bacillati</taxon>
        <taxon>Bacillota</taxon>
        <taxon>Negativicutes</taxon>
        <taxon>Acetonemataceae</taxon>
        <taxon>Acetonema</taxon>
    </lineage>
</organism>
<comment type="caution">
    <text evidence="5">The sequence shown here is derived from an EMBL/GenBank/DDBJ whole genome shotgun (WGS) entry which is preliminary data.</text>
</comment>
<name>F7NEI2_9FIRM</name>
<keyword evidence="1" id="KW-0547">Nucleotide-binding</keyword>
<dbReference type="Pfam" id="PF19263">
    <property type="entry name" value="DUF5906"/>
    <property type="match status" value="1"/>
</dbReference>
<evidence type="ECO:0000313" key="5">
    <source>
        <dbReference type="EMBL" id="EGO65393.1"/>
    </source>
</evidence>
<evidence type="ECO:0000256" key="1">
    <source>
        <dbReference type="ARBA" id="ARBA00022741"/>
    </source>
</evidence>
<accession>F7NEI2</accession>
<dbReference type="Proteomes" id="UP000003240">
    <property type="component" value="Unassembled WGS sequence"/>
</dbReference>
<dbReference type="InterPro" id="IPR006500">
    <property type="entry name" value="Helicase_put_C_phage/plasmid"/>
</dbReference>
<keyword evidence="2" id="KW-0378">Hydrolase</keyword>
<dbReference type="STRING" id="1009370.ALO_02226"/>
<dbReference type="PROSITE" id="PS51206">
    <property type="entry name" value="SF3_HELICASE_1"/>
    <property type="match status" value="1"/>
</dbReference>
<evidence type="ECO:0000313" key="6">
    <source>
        <dbReference type="Proteomes" id="UP000003240"/>
    </source>
</evidence>
<dbReference type="Pfam" id="PF22763">
    <property type="entry name" value="NrS1-1_pol-like_HBD"/>
    <property type="match status" value="1"/>
</dbReference>
<dbReference type="NCBIfam" id="TIGR01613">
    <property type="entry name" value="primase_Cterm"/>
    <property type="match status" value="1"/>
</dbReference>
<dbReference type="InterPro" id="IPR045455">
    <property type="entry name" value="NrS-1_pol-like_helicase"/>
</dbReference>
<dbReference type="eggNOG" id="COG3378">
    <property type="taxonomic scope" value="Bacteria"/>
</dbReference>
<evidence type="ECO:0000256" key="3">
    <source>
        <dbReference type="ARBA" id="ARBA00022840"/>
    </source>
</evidence>
<reference evidence="5 6" key="1">
    <citation type="journal article" date="2011" name="EMBO J.">
        <title>Structural diversity of bacterial flagellar motors.</title>
        <authorList>
            <person name="Chen S."/>
            <person name="Beeby M."/>
            <person name="Murphy G.E."/>
            <person name="Leadbetter J.R."/>
            <person name="Hendrixson D.R."/>
            <person name="Briegel A."/>
            <person name="Li Z."/>
            <person name="Shi J."/>
            <person name="Tocheva E.I."/>
            <person name="Muller A."/>
            <person name="Dobro M.J."/>
            <person name="Jensen G.J."/>
        </authorList>
    </citation>
    <scope>NUCLEOTIDE SEQUENCE [LARGE SCALE GENOMIC DNA]</scope>
    <source>
        <strain evidence="5 6">DSM 6540</strain>
    </source>
</reference>
<keyword evidence="6" id="KW-1185">Reference proteome</keyword>
<dbReference type="InterPro" id="IPR027417">
    <property type="entry name" value="P-loop_NTPase"/>
</dbReference>
<gene>
    <name evidence="5" type="ORF">ALO_02226</name>
</gene>
<dbReference type="SUPFAM" id="SSF52540">
    <property type="entry name" value="P-loop containing nucleoside triphosphate hydrolases"/>
    <property type="match status" value="1"/>
</dbReference>
<protein>
    <recommendedName>
        <fullName evidence="4">SF3 helicase domain-containing protein</fullName>
    </recommendedName>
</protein>
<dbReference type="Gene3D" id="3.40.50.300">
    <property type="entry name" value="P-loop containing nucleotide triphosphate hydrolases"/>
    <property type="match status" value="1"/>
</dbReference>
<sequence>MQAFFVKGVDEYYNARINHAAGIGCSAAVGSLAAKAAARQEKPDKVPYNPKSGRQASIKNPATWGTYEEALSLCSREGMAGVGFVFKENDPYCGIDIDNCLNERGEISTEAAAIVRELDSYTEVSPSGNGLHILVKAALSSTAWHKQKGVIAGGDIEMYSTGRYFTVTGKRWPGSPADVNHRGEEIAQIQARYAGQEQPKAAEPDQDFDLSAYLPDEEVLRRARAAKDGEKFTRLYDRGDTSLHGGDDSAADLALCLLLAFWTQNPEQIDRLFRESKLFRDKWDAPRGDCTYGEITIKTALRRQTARYDPNFRQVPVDVQELQRLFAATPMADRLSDMGNSARFAAMFKDAFRYCPTLGPWLVWDGCRWQADDTGAVMAAADDCVIATAQVAAAQDDPDKRGKWLSFAAKNEALAKRQAMVTGAQHLPALAARQDQFDQNSWLFNCLNGTLDLKTGALMPHNPSDYITKIAPVNYDPSAECPRFMQFLTEVFPDDMGLGIGNTELISFVQRLAGYALAGVTTEQILCIAHGSGANGKSTLINLLADIMGDYATTTPTDAFLMQKGQKPTHDLAALRGARFVIASETQEGKRLDEPLIKQLTGGDKIAARFLYKASFTYSPQFLIVLLTNHMPRAKAEDGALWRRIRLLPFEVKFESVARDNNLAEKLKQEMDGVFRWMVEGCLRWQKEGLGEPEEVTRATAQYREENDSLGDWIAERCELDAKATARTTELRDDYQRYNGWRRIEPKIFTQMLKARDFKVKISHGISKAYGIRLKPAGVDDFLTEDQESES</sequence>
<dbReference type="GO" id="GO:0005524">
    <property type="term" value="F:ATP binding"/>
    <property type="evidence" value="ECO:0007669"/>
    <property type="project" value="UniProtKB-KW"/>
</dbReference>
<evidence type="ECO:0000256" key="2">
    <source>
        <dbReference type="ARBA" id="ARBA00022801"/>
    </source>
</evidence>
<feature type="domain" description="SF3 helicase" evidence="4">
    <location>
        <begin position="504"/>
        <end position="663"/>
    </location>
</feature>
<dbReference type="Pfam" id="PF08706">
    <property type="entry name" value="D5_N"/>
    <property type="match status" value="1"/>
</dbReference>
<evidence type="ECO:0000259" key="4">
    <source>
        <dbReference type="PROSITE" id="PS51206"/>
    </source>
</evidence>
<dbReference type="AlphaFoldDB" id="F7NEI2"/>
<dbReference type="InterPro" id="IPR014015">
    <property type="entry name" value="Helicase_SF3_DNA-vir"/>
</dbReference>
<dbReference type="PANTHER" id="PTHR35372:SF2">
    <property type="entry name" value="SF3 HELICASE DOMAIN-CONTAINING PROTEIN"/>
    <property type="match status" value="1"/>
</dbReference>
<dbReference type="GO" id="GO:0016787">
    <property type="term" value="F:hydrolase activity"/>
    <property type="evidence" value="ECO:0007669"/>
    <property type="project" value="UniProtKB-KW"/>
</dbReference>
<dbReference type="OrthoDB" id="9763644at2"/>
<dbReference type="PANTHER" id="PTHR35372">
    <property type="entry name" value="ATP BINDING PROTEIN-RELATED"/>
    <property type="match status" value="1"/>
</dbReference>
<dbReference type="InterPro" id="IPR014818">
    <property type="entry name" value="Phage/plasmid_primase_P4_C"/>
</dbReference>
<dbReference type="SMART" id="SM00885">
    <property type="entry name" value="D5_N"/>
    <property type="match status" value="1"/>
</dbReference>
<dbReference type="InterPro" id="IPR051620">
    <property type="entry name" value="ORF904-like_C"/>
</dbReference>